<keyword evidence="4" id="KW-1185">Reference proteome</keyword>
<feature type="region of interest" description="Disordered" evidence="1">
    <location>
        <begin position="34"/>
        <end position="70"/>
    </location>
</feature>
<evidence type="ECO:0000313" key="4">
    <source>
        <dbReference type="Proteomes" id="UP000299102"/>
    </source>
</evidence>
<organism evidence="3 4">
    <name type="scientific">Eumeta variegata</name>
    <name type="common">Bagworm moth</name>
    <name type="synonym">Eumeta japonica</name>
    <dbReference type="NCBI Taxonomy" id="151549"/>
    <lineage>
        <taxon>Eukaryota</taxon>
        <taxon>Metazoa</taxon>
        <taxon>Ecdysozoa</taxon>
        <taxon>Arthropoda</taxon>
        <taxon>Hexapoda</taxon>
        <taxon>Insecta</taxon>
        <taxon>Pterygota</taxon>
        <taxon>Neoptera</taxon>
        <taxon>Endopterygota</taxon>
        <taxon>Lepidoptera</taxon>
        <taxon>Glossata</taxon>
        <taxon>Ditrysia</taxon>
        <taxon>Tineoidea</taxon>
        <taxon>Psychidae</taxon>
        <taxon>Oiketicinae</taxon>
        <taxon>Eumeta</taxon>
    </lineage>
</organism>
<evidence type="ECO:0000256" key="2">
    <source>
        <dbReference type="SAM" id="SignalP"/>
    </source>
</evidence>
<dbReference type="EMBL" id="BGZK01000662">
    <property type="protein sequence ID" value="GBP55184.1"/>
    <property type="molecule type" value="Genomic_DNA"/>
</dbReference>
<feature type="chain" id="PRO_5020040494" evidence="2">
    <location>
        <begin position="23"/>
        <end position="70"/>
    </location>
</feature>
<protein>
    <submittedName>
        <fullName evidence="3">Uncharacterized protein</fullName>
    </submittedName>
</protein>
<name>A0A4C1WYM9_EUMVA</name>
<proteinExistence type="predicted"/>
<dbReference type="Proteomes" id="UP000299102">
    <property type="component" value="Unassembled WGS sequence"/>
</dbReference>
<evidence type="ECO:0000256" key="1">
    <source>
        <dbReference type="SAM" id="MobiDB-lite"/>
    </source>
</evidence>
<dbReference type="AlphaFoldDB" id="A0A4C1WYM9"/>
<accession>A0A4C1WYM9</accession>
<comment type="caution">
    <text evidence="3">The sequence shown here is derived from an EMBL/GenBank/DDBJ whole genome shotgun (WGS) entry which is preliminary data.</text>
</comment>
<feature type="signal peptide" evidence="2">
    <location>
        <begin position="1"/>
        <end position="22"/>
    </location>
</feature>
<keyword evidence="2" id="KW-0732">Signal</keyword>
<gene>
    <name evidence="3" type="ORF">EVAR_90206_1</name>
</gene>
<evidence type="ECO:0000313" key="3">
    <source>
        <dbReference type="EMBL" id="GBP55184.1"/>
    </source>
</evidence>
<reference evidence="3 4" key="1">
    <citation type="journal article" date="2019" name="Commun. Biol.">
        <title>The bagworm genome reveals a unique fibroin gene that provides high tensile strength.</title>
        <authorList>
            <person name="Kono N."/>
            <person name="Nakamura H."/>
            <person name="Ohtoshi R."/>
            <person name="Tomita M."/>
            <person name="Numata K."/>
            <person name="Arakawa K."/>
        </authorList>
    </citation>
    <scope>NUCLEOTIDE SEQUENCE [LARGE SCALE GENOMIC DNA]</scope>
</reference>
<sequence length="70" mass="7664">MGSQKWVVLKVVLLCYIQSQFTAELKSNLITRSVPRTPTALSRRPRRPCPRPSQCGGAGPARNKETVGVA</sequence>